<reference evidence="6 7" key="1">
    <citation type="submission" date="2021-03" db="EMBL/GenBank/DDBJ databases">
        <title>Sequencing the genomes of 1000 actinobacteria strains.</title>
        <authorList>
            <person name="Klenk H.-P."/>
        </authorList>
    </citation>
    <scope>NUCLEOTIDE SEQUENCE [LARGE SCALE GENOMIC DNA]</scope>
    <source>
        <strain evidence="6 7">DSM 45516</strain>
    </source>
</reference>
<keyword evidence="1" id="KW-0285">Flavoprotein</keyword>
<protein>
    <submittedName>
        <fullName evidence="6">F420-dependent oxidoreductase</fullName>
    </submittedName>
</protein>
<dbReference type="Gene3D" id="3.20.20.30">
    <property type="entry name" value="Luciferase-like domain"/>
    <property type="match status" value="1"/>
</dbReference>
<evidence type="ECO:0000256" key="4">
    <source>
        <dbReference type="ARBA" id="ARBA00023033"/>
    </source>
</evidence>
<evidence type="ECO:0000256" key="1">
    <source>
        <dbReference type="ARBA" id="ARBA00022630"/>
    </source>
</evidence>
<dbReference type="SUPFAM" id="SSF51679">
    <property type="entry name" value="Bacterial luciferase-like"/>
    <property type="match status" value="1"/>
</dbReference>
<feature type="domain" description="Luciferase-like" evidence="5">
    <location>
        <begin position="16"/>
        <end position="255"/>
    </location>
</feature>
<dbReference type="PANTHER" id="PTHR42847:SF4">
    <property type="entry name" value="ALKANESULFONATE MONOOXYGENASE-RELATED"/>
    <property type="match status" value="1"/>
</dbReference>
<dbReference type="InterPro" id="IPR011251">
    <property type="entry name" value="Luciferase-like_dom"/>
</dbReference>
<accession>A0ABS4QII0</accession>
<evidence type="ECO:0000313" key="7">
    <source>
        <dbReference type="Proteomes" id="UP001519325"/>
    </source>
</evidence>
<dbReference type="Pfam" id="PF00296">
    <property type="entry name" value="Bac_luciferase"/>
    <property type="match status" value="1"/>
</dbReference>
<evidence type="ECO:0000256" key="2">
    <source>
        <dbReference type="ARBA" id="ARBA00022643"/>
    </source>
</evidence>
<keyword evidence="3" id="KW-0560">Oxidoreductase</keyword>
<evidence type="ECO:0000259" key="5">
    <source>
        <dbReference type="Pfam" id="PF00296"/>
    </source>
</evidence>
<dbReference type="PANTHER" id="PTHR42847">
    <property type="entry name" value="ALKANESULFONATE MONOOXYGENASE"/>
    <property type="match status" value="1"/>
</dbReference>
<dbReference type="InterPro" id="IPR019923">
    <property type="entry name" value="Lucif-like_OxRdtase_MSMEG_2516"/>
</dbReference>
<organism evidence="6 7">
    <name type="scientific">Nocardia goodfellowii</name>
    <dbReference type="NCBI Taxonomy" id="882446"/>
    <lineage>
        <taxon>Bacteria</taxon>
        <taxon>Bacillati</taxon>
        <taxon>Actinomycetota</taxon>
        <taxon>Actinomycetes</taxon>
        <taxon>Mycobacteriales</taxon>
        <taxon>Nocardiaceae</taxon>
        <taxon>Nocardia</taxon>
    </lineage>
</organism>
<sequence>MTAVTFSIQGNLAGVESWTEFAQACERDGFDTLLLPDHPGACAAPFVTLAAAAAVTQRIRLGTNVINGGLWEPLPLAVEVATLDLLSGGRVELGVGAGHNPFEWSMRGAERPSASARIARMIELTGLTRSLLAGEKISAEGDYFTLREAELAVPRPVQQRIPLRVGGNNPRLLRYAAATADIIDFTGLGRTLADGRNHETRWGVSQIDDQVDLVRQAAAAAGRAPHFEVLVQHLEITDDAEAAAATLAAEITGATARDLLDAPYVLIGTLDELRAEILRHQKRWGFDNFVVRGAHRAAAAGLLAALRG</sequence>
<keyword evidence="4" id="KW-0503">Monooxygenase</keyword>
<dbReference type="InterPro" id="IPR050172">
    <property type="entry name" value="SsuD_RutA_monooxygenase"/>
</dbReference>
<keyword evidence="7" id="KW-1185">Reference proteome</keyword>
<dbReference type="Proteomes" id="UP001519325">
    <property type="component" value="Unassembled WGS sequence"/>
</dbReference>
<dbReference type="InterPro" id="IPR036661">
    <property type="entry name" value="Luciferase-like_sf"/>
</dbReference>
<dbReference type="EMBL" id="JAGGMR010000001">
    <property type="protein sequence ID" value="MBP2190898.1"/>
    <property type="molecule type" value="Genomic_DNA"/>
</dbReference>
<name>A0ABS4QII0_9NOCA</name>
<dbReference type="NCBIfam" id="TIGR03621">
    <property type="entry name" value="F420_MSMEG_2516"/>
    <property type="match status" value="1"/>
</dbReference>
<evidence type="ECO:0000313" key="6">
    <source>
        <dbReference type="EMBL" id="MBP2190898.1"/>
    </source>
</evidence>
<keyword evidence="2" id="KW-0288">FMN</keyword>
<comment type="caution">
    <text evidence="6">The sequence shown here is derived from an EMBL/GenBank/DDBJ whole genome shotgun (WGS) entry which is preliminary data.</text>
</comment>
<dbReference type="RefSeq" id="WP_209891709.1">
    <property type="nucleotide sequence ID" value="NZ_JAGGMR010000001.1"/>
</dbReference>
<evidence type="ECO:0000256" key="3">
    <source>
        <dbReference type="ARBA" id="ARBA00023002"/>
    </source>
</evidence>
<proteinExistence type="predicted"/>
<gene>
    <name evidence="6" type="ORF">BJ987_003799</name>
</gene>